<evidence type="ECO:0000256" key="4">
    <source>
        <dbReference type="ARBA" id="ARBA00023242"/>
    </source>
</evidence>
<dbReference type="eggNOG" id="KOG0130">
    <property type="taxonomic scope" value="Eukaryota"/>
</dbReference>
<keyword evidence="2 6" id="KW-0963">Cytoplasm</keyword>
<comment type="subcellular location">
    <subcellularLocation>
        <location evidence="6">Nucleus</location>
    </subcellularLocation>
    <subcellularLocation>
        <location evidence="6">Nucleus speckle</location>
    </subcellularLocation>
    <subcellularLocation>
        <location evidence="6">Cytoplasm</location>
    </subcellularLocation>
</comment>
<dbReference type="InterPro" id="IPR035979">
    <property type="entry name" value="RBD_domain_sf"/>
</dbReference>
<sequence>MSSNNSINNSCADSVDDREMLMSVDVEAKDATKSCSIVIDAYEKEFVDVDGEAEADEGVQKLKEGAKKKRGRGLETKRYVNEYEYESMDVGVEEMNMENGPQRCQSVEGWIVFVKGINEETQEDDIREKFEEFGEIKNLHLNLDRRTGFLKGYALIEYSTYKEAEAAIQSLNGTELCGQKISVDWTFVKQPNKKSSKSRKEQRQNPPPHHRHPFSGCRWSSPNGRQTYRK</sequence>
<keyword evidence="6" id="KW-0508">mRNA splicing</keyword>
<dbReference type="KEGG" id="hro:HELRODRAFT_166240"/>
<evidence type="ECO:0000256" key="1">
    <source>
        <dbReference type="ARBA" id="ARBA00007987"/>
    </source>
</evidence>
<dbReference type="Pfam" id="PF00076">
    <property type="entry name" value="RRM_1"/>
    <property type="match status" value="1"/>
</dbReference>
<dbReference type="FunFam" id="3.30.70.330:FF:001075">
    <property type="entry name" value="RNA-binding protein 8A"/>
    <property type="match status" value="1"/>
</dbReference>
<reference evidence="11" key="1">
    <citation type="submission" date="2012-12" db="EMBL/GenBank/DDBJ databases">
        <authorList>
            <person name="Hellsten U."/>
            <person name="Grimwood J."/>
            <person name="Chapman J.A."/>
            <person name="Shapiro H."/>
            <person name="Aerts A."/>
            <person name="Otillar R.P."/>
            <person name="Terry A.Y."/>
            <person name="Boore J.L."/>
            <person name="Simakov O."/>
            <person name="Marletaz F."/>
            <person name="Cho S.-J."/>
            <person name="Edsinger-Gonzales E."/>
            <person name="Havlak P."/>
            <person name="Kuo D.-H."/>
            <person name="Larsson T."/>
            <person name="Lv J."/>
            <person name="Arendt D."/>
            <person name="Savage R."/>
            <person name="Osoegawa K."/>
            <person name="de Jong P."/>
            <person name="Lindberg D.R."/>
            <person name="Seaver E.C."/>
            <person name="Weisblat D.A."/>
            <person name="Putnam N.H."/>
            <person name="Grigoriev I.V."/>
            <person name="Rokhsar D.S."/>
        </authorList>
    </citation>
    <scope>NUCLEOTIDE SEQUENCE</scope>
</reference>
<dbReference type="Proteomes" id="UP000015101">
    <property type="component" value="Unassembled WGS sequence"/>
</dbReference>
<comment type="similarity">
    <text evidence="1 6">Belongs to the RBM8A family.</text>
</comment>
<keyword evidence="6" id="KW-0507">mRNA processing</keyword>
<dbReference type="AlphaFoldDB" id="T1EXX7"/>
<dbReference type="EMBL" id="KB097753">
    <property type="protein sequence ID" value="ESN90558.1"/>
    <property type="molecule type" value="Genomic_DNA"/>
</dbReference>
<feature type="domain" description="RRM" evidence="8">
    <location>
        <begin position="110"/>
        <end position="188"/>
    </location>
</feature>
<dbReference type="GO" id="GO:0035145">
    <property type="term" value="C:exon-exon junction complex"/>
    <property type="evidence" value="ECO:0000318"/>
    <property type="project" value="GO_Central"/>
</dbReference>
<evidence type="ECO:0000313" key="10">
    <source>
        <dbReference type="EnsemblMetazoa" id="HelroP166240"/>
    </source>
</evidence>
<evidence type="ECO:0000256" key="6">
    <source>
        <dbReference type="RuleBase" id="RU361239"/>
    </source>
</evidence>
<reference evidence="9 11" key="2">
    <citation type="journal article" date="2013" name="Nature">
        <title>Insights into bilaterian evolution from three spiralian genomes.</title>
        <authorList>
            <person name="Simakov O."/>
            <person name="Marletaz F."/>
            <person name="Cho S.J."/>
            <person name="Edsinger-Gonzales E."/>
            <person name="Havlak P."/>
            <person name="Hellsten U."/>
            <person name="Kuo D.H."/>
            <person name="Larsson T."/>
            <person name="Lv J."/>
            <person name="Arendt D."/>
            <person name="Savage R."/>
            <person name="Osoegawa K."/>
            <person name="de Jong P."/>
            <person name="Grimwood J."/>
            <person name="Chapman J.A."/>
            <person name="Shapiro H."/>
            <person name="Aerts A."/>
            <person name="Otillar R.P."/>
            <person name="Terry A.Y."/>
            <person name="Boore J.L."/>
            <person name="Grigoriev I.V."/>
            <person name="Lindberg D.R."/>
            <person name="Seaver E.C."/>
            <person name="Weisblat D.A."/>
            <person name="Putnam N.H."/>
            <person name="Rokhsar D.S."/>
        </authorList>
    </citation>
    <scope>NUCLEOTIDE SEQUENCE</scope>
</reference>
<dbReference type="GO" id="GO:0006397">
    <property type="term" value="P:mRNA processing"/>
    <property type="evidence" value="ECO:0007669"/>
    <property type="project" value="UniProtKB-KW"/>
</dbReference>
<dbReference type="Gene3D" id="3.30.70.330">
    <property type="match status" value="1"/>
</dbReference>
<dbReference type="InterPro" id="IPR012677">
    <property type="entry name" value="Nucleotide-bd_a/b_plait_sf"/>
</dbReference>
<feature type="region of interest" description="Disordered" evidence="7">
    <location>
        <begin position="189"/>
        <end position="230"/>
    </location>
</feature>
<keyword evidence="4 6" id="KW-0539">Nucleus</keyword>
<dbReference type="EnsemblMetazoa" id="HelroT166240">
    <property type="protein sequence ID" value="HelroP166240"/>
    <property type="gene ID" value="HelroG166240"/>
</dbReference>
<evidence type="ECO:0000256" key="5">
    <source>
        <dbReference type="PROSITE-ProRule" id="PRU00176"/>
    </source>
</evidence>
<dbReference type="RefSeq" id="XP_009031465.1">
    <property type="nucleotide sequence ID" value="XM_009033217.1"/>
</dbReference>
<dbReference type="OrthoDB" id="15688at2759"/>
<dbReference type="GO" id="GO:0005737">
    <property type="term" value="C:cytoplasm"/>
    <property type="evidence" value="ECO:0007669"/>
    <property type="project" value="UniProtKB-SubCell"/>
</dbReference>
<gene>
    <name evidence="10" type="primary">20201427</name>
    <name evidence="9" type="ORF">HELRODRAFT_166240</name>
</gene>
<dbReference type="SMART" id="SM00360">
    <property type="entry name" value="RRM"/>
    <property type="match status" value="1"/>
</dbReference>
<dbReference type="SUPFAM" id="SSF54928">
    <property type="entry name" value="RNA-binding domain, RBD"/>
    <property type="match status" value="1"/>
</dbReference>
<dbReference type="GO" id="GO:0051028">
    <property type="term" value="P:mRNA transport"/>
    <property type="evidence" value="ECO:0007669"/>
    <property type="project" value="UniProtKB-KW"/>
</dbReference>
<evidence type="ECO:0000313" key="11">
    <source>
        <dbReference type="Proteomes" id="UP000015101"/>
    </source>
</evidence>
<organism evidence="10 11">
    <name type="scientific">Helobdella robusta</name>
    <name type="common">Californian leech</name>
    <dbReference type="NCBI Taxonomy" id="6412"/>
    <lineage>
        <taxon>Eukaryota</taxon>
        <taxon>Metazoa</taxon>
        <taxon>Spiralia</taxon>
        <taxon>Lophotrochozoa</taxon>
        <taxon>Annelida</taxon>
        <taxon>Clitellata</taxon>
        <taxon>Hirudinea</taxon>
        <taxon>Rhynchobdellida</taxon>
        <taxon>Glossiphoniidae</taxon>
        <taxon>Helobdella</taxon>
    </lineage>
</organism>
<reference evidence="10" key="3">
    <citation type="submission" date="2015-06" db="UniProtKB">
        <authorList>
            <consortium name="EnsemblMetazoa"/>
        </authorList>
    </citation>
    <scope>IDENTIFICATION</scope>
</reference>
<evidence type="ECO:0000259" key="8">
    <source>
        <dbReference type="PROSITE" id="PS50102"/>
    </source>
</evidence>
<dbReference type="PANTHER" id="PTHR45894">
    <property type="entry name" value="RNA-BINDING PROTEIN 8A"/>
    <property type="match status" value="1"/>
</dbReference>
<dbReference type="GO" id="GO:0008380">
    <property type="term" value="P:RNA splicing"/>
    <property type="evidence" value="ECO:0000318"/>
    <property type="project" value="GO_Central"/>
</dbReference>
<evidence type="ECO:0000313" key="9">
    <source>
        <dbReference type="EMBL" id="ESN90558.1"/>
    </source>
</evidence>
<feature type="compositionally biased region" description="Polar residues" evidence="7">
    <location>
        <begin position="218"/>
        <end position="230"/>
    </location>
</feature>
<dbReference type="InterPro" id="IPR033744">
    <property type="entry name" value="RRM_RBM8"/>
</dbReference>
<evidence type="ECO:0000256" key="7">
    <source>
        <dbReference type="SAM" id="MobiDB-lite"/>
    </source>
</evidence>
<evidence type="ECO:0000256" key="2">
    <source>
        <dbReference type="ARBA" id="ARBA00022490"/>
    </source>
</evidence>
<dbReference type="GO" id="GO:0016607">
    <property type="term" value="C:nuclear speck"/>
    <property type="evidence" value="ECO:0007669"/>
    <property type="project" value="UniProtKB-SubCell"/>
</dbReference>
<keyword evidence="3 5" id="KW-0694">RNA-binding</keyword>
<dbReference type="CDD" id="cd12324">
    <property type="entry name" value="RRM_RBM8"/>
    <property type="match status" value="1"/>
</dbReference>
<keyword evidence="6" id="KW-0813">Transport</keyword>
<protein>
    <recommendedName>
        <fullName evidence="6">RNA-binding protein 8A</fullName>
    </recommendedName>
</protein>
<dbReference type="InParanoid" id="T1EXX7"/>
<proteinExistence type="inferred from homology"/>
<comment type="subunit">
    <text evidence="6">Heterodimer with MAGOH. Part of the mRNA splicing-dependent exon junction complex (EJC) complex; the core complex contains CASC3, EIF4A3, MAGOH and RBM8A.</text>
</comment>
<dbReference type="CTD" id="20201427"/>
<dbReference type="GeneID" id="20201427"/>
<dbReference type="InterPro" id="IPR000504">
    <property type="entry name" value="RRM_dom"/>
</dbReference>
<dbReference type="GO" id="GO:0003729">
    <property type="term" value="F:mRNA binding"/>
    <property type="evidence" value="ECO:0000318"/>
    <property type="project" value="GO_Central"/>
</dbReference>
<name>T1EXX7_HELRO</name>
<dbReference type="EMBL" id="AMQM01002287">
    <property type="status" value="NOT_ANNOTATED_CDS"/>
    <property type="molecule type" value="Genomic_DNA"/>
</dbReference>
<dbReference type="STRING" id="6412.T1EXX7"/>
<keyword evidence="6" id="KW-0509">mRNA transport</keyword>
<dbReference type="InterPro" id="IPR008111">
    <property type="entry name" value="RNA-bd_8"/>
</dbReference>
<dbReference type="HOGENOM" id="CLU_012062_18_1_1"/>
<accession>T1EXX7</accession>
<comment type="function">
    <text evidence="6">Core component of the splicing-dependent multiprotein exon junction complex (EJC) deposited at splice junctions on mRNAs.</text>
</comment>
<dbReference type="PROSITE" id="PS50102">
    <property type="entry name" value="RRM"/>
    <property type="match status" value="1"/>
</dbReference>
<keyword evidence="11" id="KW-1185">Reference proteome</keyword>
<evidence type="ECO:0000256" key="3">
    <source>
        <dbReference type="ARBA" id="ARBA00022884"/>
    </source>
</evidence>
<dbReference type="PRINTS" id="PR01738">
    <property type="entry name" value="RNABINDINGM8"/>
</dbReference>
<dbReference type="FunCoup" id="T1EXX7">
    <property type="interactions" value="1990"/>
</dbReference>